<proteinExistence type="predicted"/>
<dbReference type="OrthoDB" id="4977at2759"/>
<protein>
    <recommendedName>
        <fullName evidence="7">Dynactin subunit 2</fullName>
    </recommendedName>
</protein>
<dbReference type="EMBL" id="PJQM01000722">
    <property type="protein sequence ID" value="RCI04304.1"/>
    <property type="molecule type" value="Genomic_DNA"/>
</dbReference>
<keyword evidence="6" id="KW-1185">Reference proteome</keyword>
<dbReference type="Proteomes" id="UP000253551">
    <property type="component" value="Unassembled WGS sequence"/>
</dbReference>
<dbReference type="GO" id="GO:0005737">
    <property type="term" value="C:cytoplasm"/>
    <property type="evidence" value="ECO:0007669"/>
    <property type="project" value="UniProtKB-SubCell"/>
</dbReference>
<dbReference type="STRING" id="4846.A0A367KQ06"/>
<keyword evidence="2" id="KW-0963">Cytoplasm</keyword>
<reference evidence="5 6" key="1">
    <citation type="journal article" date="2018" name="G3 (Bethesda)">
        <title>Phylogenetic and Phylogenomic Definition of Rhizopus Species.</title>
        <authorList>
            <person name="Gryganskyi A.P."/>
            <person name="Golan J."/>
            <person name="Dolatabadi S."/>
            <person name="Mondo S."/>
            <person name="Robb S."/>
            <person name="Idnurm A."/>
            <person name="Muszewska A."/>
            <person name="Steczkiewicz K."/>
            <person name="Masonjones S."/>
            <person name="Liao H.L."/>
            <person name="Gajdeczka M.T."/>
            <person name="Anike F."/>
            <person name="Vuek A."/>
            <person name="Anishchenko I.M."/>
            <person name="Voigt K."/>
            <person name="de Hoog G.S."/>
            <person name="Smith M.E."/>
            <person name="Heitman J."/>
            <person name="Vilgalys R."/>
            <person name="Stajich J.E."/>
        </authorList>
    </citation>
    <scope>NUCLEOTIDE SEQUENCE [LARGE SCALE GENOMIC DNA]</scope>
    <source>
        <strain evidence="5 6">LSU 92-RS-03</strain>
    </source>
</reference>
<comment type="caution">
    <text evidence="5">The sequence shown here is derived from an EMBL/GenBank/DDBJ whole genome shotgun (WGS) entry which is preliminary data.</text>
</comment>
<evidence type="ECO:0000256" key="2">
    <source>
        <dbReference type="ARBA" id="ARBA00022490"/>
    </source>
</evidence>
<organism evidence="5 6">
    <name type="scientific">Rhizopus stolonifer</name>
    <name type="common">Rhizopus nigricans</name>
    <dbReference type="NCBI Taxonomy" id="4846"/>
    <lineage>
        <taxon>Eukaryota</taxon>
        <taxon>Fungi</taxon>
        <taxon>Fungi incertae sedis</taxon>
        <taxon>Mucoromycota</taxon>
        <taxon>Mucoromycotina</taxon>
        <taxon>Mucoromycetes</taxon>
        <taxon>Mucorales</taxon>
        <taxon>Mucorineae</taxon>
        <taxon>Rhizopodaceae</taxon>
        <taxon>Rhizopus</taxon>
    </lineage>
</organism>
<name>A0A367KQ06_RHIST</name>
<keyword evidence="3" id="KW-0175">Coiled coil</keyword>
<evidence type="ECO:0008006" key="7">
    <source>
        <dbReference type="Google" id="ProtNLM"/>
    </source>
</evidence>
<feature type="coiled-coil region" evidence="3">
    <location>
        <begin position="108"/>
        <end position="135"/>
    </location>
</feature>
<feature type="compositionally biased region" description="Polar residues" evidence="4">
    <location>
        <begin position="21"/>
        <end position="35"/>
    </location>
</feature>
<evidence type="ECO:0000313" key="6">
    <source>
        <dbReference type="Proteomes" id="UP000253551"/>
    </source>
</evidence>
<evidence type="ECO:0000256" key="4">
    <source>
        <dbReference type="SAM" id="MobiDB-lite"/>
    </source>
</evidence>
<feature type="region of interest" description="Disordered" evidence="4">
    <location>
        <begin position="1"/>
        <end position="42"/>
    </location>
</feature>
<gene>
    <name evidence="5" type="ORF">CU098_010259</name>
</gene>
<accession>A0A367KQ06</accession>
<sequence>MTSKYSALPDIDDQPDVYETPDTTDNNTNVAYENQSSDDDENENVIKARVSIKEASNRFKGTIVDSTDTDFSDRLTRRKKAMYRTYVRRPPALETSEYEILPKDLTLNETSLQKLRRLMFEVQELNDEIEKQKVSLVPCHSMQKESKLSDIDERIAKIEKLVGTSSGQALDELPPNLASASLINSLAKLEQQVAVLAQPRQLEMVARRVKGLISDLDRLNELRSGRKDTAAALGFGLSNALNGQNNANANSDNANKDGNSADTEAKINKLFTTLEKVDPLLNLTPVLLTRLKALQTLHSEAASFGQSVKVISEEQTRMTDELKSLTSTCDLLNKSLQENDESITGNIKVIDDRMTELIQRITALTTADA</sequence>
<dbReference type="AlphaFoldDB" id="A0A367KQ06"/>
<dbReference type="InterPro" id="IPR028133">
    <property type="entry name" value="Dynamitin"/>
</dbReference>
<comment type="subcellular location">
    <subcellularLocation>
        <location evidence="1">Cytoplasm</location>
    </subcellularLocation>
</comment>
<dbReference type="GO" id="GO:0007017">
    <property type="term" value="P:microtubule-based process"/>
    <property type="evidence" value="ECO:0007669"/>
    <property type="project" value="InterPro"/>
</dbReference>
<evidence type="ECO:0000313" key="5">
    <source>
        <dbReference type="EMBL" id="RCI04304.1"/>
    </source>
</evidence>
<evidence type="ECO:0000256" key="3">
    <source>
        <dbReference type="SAM" id="Coils"/>
    </source>
</evidence>
<dbReference type="GO" id="GO:0005869">
    <property type="term" value="C:dynactin complex"/>
    <property type="evidence" value="ECO:0007669"/>
    <property type="project" value="InterPro"/>
</dbReference>
<evidence type="ECO:0000256" key="1">
    <source>
        <dbReference type="ARBA" id="ARBA00004496"/>
    </source>
</evidence>
<dbReference type="PANTHER" id="PTHR15346">
    <property type="entry name" value="DYNACTIN SUBUNIT"/>
    <property type="match status" value="1"/>
</dbReference>
<dbReference type="Pfam" id="PF04912">
    <property type="entry name" value="Dynamitin"/>
    <property type="match status" value="2"/>
</dbReference>